<dbReference type="OrthoDB" id="4093331at2759"/>
<name>M3JV80_CANMX</name>
<evidence type="ECO:0000313" key="2">
    <source>
        <dbReference type="EMBL" id="EMG46289.1"/>
    </source>
</evidence>
<evidence type="ECO:0000313" key="3">
    <source>
        <dbReference type="Proteomes" id="UP000011777"/>
    </source>
</evidence>
<keyword evidence="3" id="KW-1185">Reference proteome</keyword>
<accession>M3JV80</accession>
<proteinExistence type="predicted"/>
<dbReference type="AlphaFoldDB" id="M3JV80"/>
<gene>
    <name evidence="2" type="ORF">G210_3472</name>
</gene>
<sequence>MSNRIFNDIQNKENEMKTSGIKRKAVISNENARVLSTKDYTNKQQQQSNFTNKRIPLGGKNHNSNNLTLNRSQSSINTKIPIQSSSSSNNVRPPSLSKSNSSLGFTVQKEEIQQPKVFKEEPSSKKIVLDDVKDGAFLENKLGKIPFTDELHKQETEKLPPTEDLAGTVSPRTDELNECNVVDDDYISRNNVDPVKFGARKKHVDELVELHWRDPIEHIPEKTKTDKEHDGLDEAELQFFSTPNDSFEYPELKDNNNNHVFLQGDKSLELDFDDETNVGEVPIIEDHDDEIGLTTEDLNNLLG</sequence>
<feature type="region of interest" description="Disordered" evidence="1">
    <location>
        <begin position="1"/>
        <end position="22"/>
    </location>
</feature>
<feature type="compositionally biased region" description="Polar residues" evidence="1">
    <location>
        <begin position="61"/>
        <end position="83"/>
    </location>
</feature>
<dbReference type="eggNOG" id="ENOG502T5GY">
    <property type="taxonomic scope" value="Eukaryota"/>
</dbReference>
<dbReference type="Proteomes" id="UP000011777">
    <property type="component" value="Unassembled WGS sequence"/>
</dbReference>
<reference evidence="2 3" key="1">
    <citation type="submission" date="2013-02" db="EMBL/GenBank/DDBJ databases">
        <title>Genome sequence of Candida maltosa Xu316, a potential industrial strain for xylitol and ethanol production.</title>
        <authorList>
            <person name="Yu J."/>
            <person name="Wang Q."/>
            <person name="Geng X."/>
            <person name="Bao W."/>
            <person name="He P."/>
            <person name="Cai J."/>
        </authorList>
    </citation>
    <scope>NUCLEOTIDE SEQUENCE [LARGE SCALE GENOMIC DNA]</scope>
    <source>
        <strain evidence="3">Xu316</strain>
    </source>
</reference>
<dbReference type="OMA" id="ELHWRDP"/>
<protein>
    <submittedName>
        <fullName evidence="2">Uncharacterized protein</fullName>
    </submittedName>
</protein>
<dbReference type="STRING" id="1245528.M3JV80"/>
<feature type="compositionally biased region" description="Polar residues" evidence="1">
    <location>
        <begin position="38"/>
        <end position="52"/>
    </location>
</feature>
<evidence type="ECO:0000256" key="1">
    <source>
        <dbReference type="SAM" id="MobiDB-lite"/>
    </source>
</evidence>
<comment type="caution">
    <text evidence="2">The sequence shown here is derived from an EMBL/GenBank/DDBJ whole genome shotgun (WGS) entry which is preliminary data.</text>
</comment>
<dbReference type="EMBL" id="AOGT01002057">
    <property type="protein sequence ID" value="EMG46289.1"/>
    <property type="molecule type" value="Genomic_DNA"/>
</dbReference>
<feature type="region of interest" description="Disordered" evidence="1">
    <location>
        <begin position="37"/>
        <end position="104"/>
    </location>
</feature>
<organism evidence="2 3">
    <name type="scientific">Candida maltosa (strain Xu316)</name>
    <name type="common">Yeast</name>
    <dbReference type="NCBI Taxonomy" id="1245528"/>
    <lineage>
        <taxon>Eukaryota</taxon>
        <taxon>Fungi</taxon>
        <taxon>Dikarya</taxon>
        <taxon>Ascomycota</taxon>
        <taxon>Saccharomycotina</taxon>
        <taxon>Pichiomycetes</taxon>
        <taxon>Debaryomycetaceae</taxon>
        <taxon>Candida/Lodderomyces clade</taxon>
        <taxon>Candida</taxon>
    </lineage>
</organism>
<dbReference type="HOGENOM" id="CLU_855286_0_0_1"/>
<feature type="compositionally biased region" description="Low complexity" evidence="1">
    <location>
        <begin position="84"/>
        <end position="97"/>
    </location>
</feature>